<keyword evidence="10" id="KW-1185">Reference proteome</keyword>
<evidence type="ECO:0000256" key="4">
    <source>
        <dbReference type="SAM" id="MobiDB-lite"/>
    </source>
</evidence>
<dbReference type="PANTHER" id="PTHR38481:SF1">
    <property type="entry name" value="HYALURONATE LYASE"/>
    <property type="match status" value="1"/>
</dbReference>
<dbReference type="InterPro" id="IPR008929">
    <property type="entry name" value="Chondroitin_lyas"/>
</dbReference>
<dbReference type="GO" id="GO:0016837">
    <property type="term" value="F:carbon-oxygen lyase activity, acting on polysaccharides"/>
    <property type="evidence" value="ECO:0007669"/>
    <property type="project" value="UniProtKB-ARBA"/>
</dbReference>
<dbReference type="SUPFAM" id="SSF74650">
    <property type="entry name" value="Galactose mutarotase-like"/>
    <property type="match status" value="1"/>
</dbReference>
<dbReference type="InterPro" id="IPR011013">
    <property type="entry name" value="Gal_mutarotase_sf_dom"/>
</dbReference>
<feature type="domain" description="Polysaccharide lyase 8 N-terminal alpha-helical" evidence="8">
    <location>
        <begin position="197"/>
        <end position="420"/>
    </location>
</feature>
<dbReference type="Proteomes" id="UP001215151">
    <property type="component" value="Unassembled WGS sequence"/>
</dbReference>
<protein>
    <recommendedName>
        <fullName evidence="11">Polysaccharide lyase family 8 protein</fullName>
    </recommendedName>
</protein>
<dbReference type="InterPro" id="IPR038970">
    <property type="entry name" value="Lyase_8"/>
</dbReference>
<keyword evidence="3" id="KW-0456">Lyase</keyword>
<proteinExistence type="inferred from homology"/>
<sequence length="888" mass="93764">MPLLASRMLALASGIALIPWLIQGTSGAAIDVGKAVAATSSAITASGTDIAIPSGNSSLSGTTSVPLSFTSSLAASASTTASDSTDTSAVSSTAATSTDVSGSTSLSQTSTSVSTTVTSATDSVTSPTVATSTSTAPSQPTQTLDPGTLADIATVRERRLTLILSGITSTSSISQWLSTLGPDGKWPDSEIDYTTGCDARRANWPAEDHWNRIVSMAGAWHGGVEGGSSSFVNSSSLLDAIHLAMDFWFENDFQDQACLDSGGLASCPCGTPGFWNTNWFSNIIGIPELVGEGCLLVGADYLTDTQVGNCTHILTRAFGTFDHNVNGLGFLTGANTLDVAKIGIDSGLLINNASILTDGYGRIHNEVVVQNAVKADGIRPDGSFGQHGGIIYNGNYGKDYTNDVLALEIAAAGTQYSAKNADTGSQSAFETLLQGDLWMIYRNILTNVLHWDFSVLNRFISFPVVDDQATGSIKINISQIQELGQLWDSDVLQSVYQSLAEPSNDANAGTINGNRMFYANDYVVQRGSGYVTTLKMYSNRTKNGECTNSQNPLGFHLADGTVYTYLQGNEYEDIAAAWDWNLIPGITNDYAATPLTCDHEQFTGKEAFVGGVSTGSIGAAAMRYTNPYTGTLQFQKAWFFLDGDVQHVMVSSINSSTSNPVVSVLDQKRLNGKVYVNGLPLSHGGNFTLARSLWHDNVGYTFDQGLFDGKFDLAVDFGPRSGDWATIGISTVGETTVNLFSAWINHGSGANLDIPISYTVYPAIGQEEFQFKTLKTQLYPIKNDASVSAVFDAAHRVAMFVFWGANGGSATFVPSLLEGPVTVQTNANAAIIYDLDKRTLTVSDPSQTLSSVQVAIRAGLLGSRNKVLNVALPSGPGGLAGSSVSVKL</sequence>
<evidence type="ECO:0000256" key="1">
    <source>
        <dbReference type="ARBA" id="ARBA00006699"/>
    </source>
</evidence>
<evidence type="ECO:0000259" key="7">
    <source>
        <dbReference type="Pfam" id="PF02884"/>
    </source>
</evidence>
<keyword evidence="2 5" id="KW-0732">Signal</keyword>
<evidence type="ECO:0000256" key="3">
    <source>
        <dbReference type="ARBA" id="ARBA00023239"/>
    </source>
</evidence>
<feature type="compositionally biased region" description="Low complexity" evidence="4">
    <location>
        <begin position="80"/>
        <end position="143"/>
    </location>
</feature>
<evidence type="ECO:0000256" key="5">
    <source>
        <dbReference type="SAM" id="SignalP"/>
    </source>
</evidence>
<feature type="chain" id="PRO_5041939568" description="Polysaccharide lyase family 8 protein" evidence="5">
    <location>
        <begin position="28"/>
        <end position="888"/>
    </location>
</feature>
<dbReference type="SUPFAM" id="SSF48230">
    <property type="entry name" value="Chondroitin AC/alginate lyase"/>
    <property type="match status" value="1"/>
</dbReference>
<name>A0AAD7XCY7_9APHY</name>
<dbReference type="Pfam" id="PF02278">
    <property type="entry name" value="Lyase_8"/>
    <property type="match status" value="1"/>
</dbReference>
<evidence type="ECO:0000313" key="9">
    <source>
        <dbReference type="EMBL" id="KAJ8495857.1"/>
    </source>
</evidence>
<dbReference type="Pfam" id="PF02884">
    <property type="entry name" value="Lyase_8_C"/>
    <property type="match status" value="1"/>
</dbReference>
<dbReference type="InterPro" id="IPR012970">
    <property type="entry name" value="Lyase_8_alpha_N"/>
</dbReference>
<comment type="similarity">
    <text evidence="1">Belongs to the polysaccharide lyase 8 family.</text>
</comment>
<dbReference type="GO" id="GO:0030246">
    <property type="term" value="F:carbohydrate binding"/>
    <property type="evidence" value="ECO:0007669"/>
    <property type="project" value="InterPro"/>
</dbReference>
<dbReference type="InterPro" id="IPR014718">
    <property type="entry name" value="GH-type_carb-bd"/>
</dbReference>
<dbReference type="Gene3D" id="2.70.98.10">
    <property type="match status" value="1"/>
</dbReference>
<feature type="region of interest" description="Disordered" evidence="4">
    <location>
        <begin position="80"/>
        <end position="148"/>
    </location>
</feature>
<evidence type="ECO:0008006" key="11">
    <source>
        <dbReference type="Google" id="ProtNLM"/>
    </source>
</evidence>
<evidence type="ECO:0000259" key="8">
    <source>
        <dbReference type="Pfam" id="PF08124"/>
    </source>
</evidence>
<dbReference type="SUPFAM" id="SSF49863">
    <property type="entry name" value="Hyaluronate lyase-like, C-terminal domain"/>
    <property type="match status" value="1"/>
</dbReference>
<dbReference type="GO" id="GO:0005975">
    <property type="term" value="P:carbohydrate metabolic process"/>
    <property type="evidence" value="ECO:0007669"/>
    <property type="project" value="InterPro"/>
</dbReference>
<dbReference type="Gene3D" id="1.50.10.100">
    <property type="entry name" value="Chondroitin AC/alginate lyase"/>
    <property type="match status" value="1"/>
</dbReference>
<feature type="domain" description="Polysaccharide lyase family 8 central" evidence="6">
    <location>
        <begin position="514"/>
        <end position="764"/>
    </location>
</feature>
<dbReference type="EMBL" id="JAPEVG010000020">
    <property type="protein sequence ID" value="KAJ8495857.1"/>
    <property type="molecule type" value="Genomic_DNA"/>
</dbReference>
<dbReference type="AlphaFoldDB" id="A0AAD7XCY7"/>
<dbReference type="Pfam" id="PF08124">
    <property type="entry name" value="Lyase_8_N"/>
    <property type="match status" value="1"/>
</dbReference>
<evidence type="ECO:0000256" key="2">
    <source>
        <dbReference type="ARBA" id="ARBA00022729"/>
    </source>
</evidence>
<dbReference type="InterPro" id="IPR011071">
    <property type="entry name" value="Lyase_8-like_C"/>
</dbReference>
<dbReference type="GO" id="GO:0005576">
    <property type="term" value="C:extracellular region"/>
    <property type="evidence" value="ECO:0007669"/>
    <property type="project" value="InterPro"/>
</dbReference>
<dbReference type="PANTHER" id="PTHR38481">
    <property type="entry name" value="HYALURONATE LYASE"/>
    <property type="match status" value="1"/>
</dbReference>
<comment type="caution">
    <text evidence="9">The sequence shown here is derived from an EMBL/GenBank/DDBJ whole genome shotgun (WGS) entry which is preliminary data.</text>
</comment>
<evidence type="ECO:0000259" key="6">
    <source>
        <dbReference type="Pfam" id="PF02278"/>
    </source>
</evidence>
<dbReference type="InterPro" id="IPR004103">
    <property type="entry name" value="Lyase_8_C"/>
</dbReference>
<dbReference type="InterPro" id="IPR003159">
    <property type="entry name" value="Lyase_8_central_dom"/>
</dbReference>
<evidence type="ECO:0000313" key="10">
    <source>
        <dbReference type="Proteomes" id="UP001215151"/>
    </source>
</evidence>
<feature type="signal peptide" evidence="5">
    <location>
        <begin position="1"/>
        <end position="27"/>
    </location>
</feature>
<gene>
    <name evidence="9" type="ORF">ONZ51_g1449</name>
</gene>
<feature type="domain" description="Polysaccharide lyase family 8 C-terminal" evidence="7">
    <location>
        <begin position="781"/>
        <end position="853"/>
    </location>
</feature>
<dbReference type="Gene3D" id="2.60.220.10">
    <property type="entry name" value="Polysaccharide lyase family 8-like, C-terminal"/>
    <property type="match status" value="1"/>
</dbReference>
<reference evidence="9" key="1">
    <citation type="submission" date="2022-11" db="EMBL/GenBank/DDBJ databases">
        <title>Genome Sequence of Cubamyces cubensis.</title>
        <authorList>
            <person name="Buettner E."/>
        </authorList>
    </citation>
    <scope>NUCLEOTIDE SEQUENCE</scope>
    <source>
        <strain evidence="9">MPL-01</strain>
    </source>
</reference>
<accession>A0AAD7XCY7</accession>
<organism evidence="9 10">
    <name type="scientific">Trametes cubensis</name>
    <dbReference type="NCBI Taxonomy" id="1111947"/>
    <lineage>
        <taxon>Eukaryota</taxon>
        <taxon>Fungi</taxon>
        <taxon>Dikarya</taxon>
        <taxon>Basidiomycota</taxon>
        <taxon>Agaricomycotina</taxon>
        <taxon>Agaricomycetes</taxon>
        <taxon>Polyporales</taxon>
        <taxon>Polyporaceae</taxon>
        <taxon>Trametes</taxon>
    </lineage>
</organism>